<protein>
    <submittedName>
        <fullName evidence="1">Gll1697 protein</fullName>
    </submittedName>
</protein>
<dbReference type="HOGENOM" id="CLU_183716_0_0_3"/>
<accession>Q7NJY4</accession>
<proteinExistence type="predicted"/>
<dbReference type="OrthoDB" id="2970764at2"/>
<sequence length="108" mass="12799">MLSVRRPPTIMYEMMYKPRRDSPMGIKVRKQIYIEPYQEKLLKEMAQQSGTSEAELIRQAIDRHLRGFASTRPSLDAWEKEKAFIAEIQKRVPLPGGRDWNRTDLHER</sequence>
<dbReference type="EMBL" id="BA000045">
    <property type="protein sequence ID" value="BAC89638.1"/>
    <property type="molecule type" value="Genomic_DNA"/>
</dbReference>
<dbReference type="GO" id="GO:0006355">
    <property type="term" value="P:regulation of DNA-templated transcription"/>
    <property type="evidence" value="ECO:0007669"/>
    <property type="project" value="InterPro"/>
</dbReference>
<dbReference type="eggNOG" id="ENOG5033KZG">
    <property type="taxonomic scope" value="Bacteria"/>
</dbReference>
<reference evidence="1 2" key="2">
    <citation type="journal article" date="2003" name="DNA Res.">
        <title>Complete genome structure of Gloeobacter violaceus PCC 7421, a cyanobacterium that lacks thylakoids (supplement).</title>
        <authorList>
            <person name="Nakamura Y."/>
            <person name="Kaneko T."/>
            <person name="Sato S."/>
            <person name="Mimuro M."/>
            <person name="Miyashita H."/>
            <person name="Tsuchiya T."/>
            <person name="Sasamoto S."/>
            <person name="Watanabe A."/>
            <person name="Kawashima K."/>
            <person name="Kishida Y."/>
            <person name="Kiyokawa C."/>
            <person name="Kohara M."/>
            <person name="Matsumoto M."/>
            <person name="Matsuno A."/>
            <person name="Nakazaki N."/>
            <person name="Shimpo S."/>
            <person name="Takeuchi C."/>
            <person name="Yamada M."/>
            <person name="Tabata S."/>
        </authorList>
    </citation>
    <scope>NUCLEOTIDE SEQUENCE [LARGE SCALE GENOMIC DNA]</scope>
    <source>
        <strain evidence="2">ATCC 29082 / PCC 7421</strain>
    </source>
</reference>
<gene>
    <name evidence="1" type="ordered locus">gll1697</name>
</gene>
<dbReference type="AlphaFoldDB" id="Q7NJY4"/>
<dbReference type="Proteomes" id="UP000000557">
    <property type="component" value="Chromosome"/>
</dbReference>
<evidence type="ECO:0000313" key="2">
    <source>
        <dbReference type="Proteomes" id="UP000000557"/>
    </source>
</evidence>
<organism evidence="1 2">
    <name type="scientific">Gloeobacter violaceus (strain ATCC 29082 / PCC 7421)</name>
    <dbReference type="NCBI Taxonomy" id="251221"/>
    <lineage>
        <taxon>Bacteria</taxon>
        <taxon>Bacillati</taxon>
        <taxon>Cyanobacteriota</taxon>
        <taxon>Cyanophyceae</taxon>
        <taxon>Gloeobacterales</taxon>
        <taxon>Gloeobacteraceae</taxon>
        <taxon>Gloeobacter</taxon>
    </lineage>
</organism>
<keyword evidence="2" id="KW-1185">Reference proteome</keyword>
<name>Q7NJY4_GLOVI</name>
<evidence type="ECO:0000313" key="1">
    <source>
        <dbReference type="EMBL" id="BAC89638.1"/>
    </source>
</evidence>
<dbReference type="CDD" id="cd21631">
    <property type="entry name" value="RHH_CopG_NikR-like"/>
    <property type="match status" value="1"/>
</dbReference>
<dbReference type="InParanoid" id="Q7NJY4"/>
<reference evidence="1 2" key="1">
    <citation type="journal article" date="2003" name="DNA Res.">
        <title>Complete genome structure of Gloeobacter violaceus PCC 7421, a cyanobacterium that lacks thylakoids.</title>
        <authorList>
            <person name="Nakamura Y."/>
            <person name="Kaneko T."/>
            <person name="Sato S."/>
            <person name="Mimuro M."/>
            <person name="Miyashita H."/>
            <person name="Tsuchiya T."/>
            <person name="Sasamoto S."/>
            <person name="Watanabe A."/>
            <person name="Kawashima K."/>
            <person name="Kishida Y."/>
            <person name="Kiyokawa C."/>
            <person name="Kohara M."/>
            <person name="Matsumoto M."/>
            <person name="Matsuno A."/>
            <person name="Nakazaki N."/>
            <person name="Shimpo S."/>
            <person name="Takeuchi C."/>
            <person name="Yamada M."/>
            <person name="Tabata S."/>
        </authorList>
    </citation>
    <scope>NUCLEOTIDE SEQUENCE [LARGE SCALE GENOMIC DNA]</scope>
    <source>
        <strain evidence="2">ATCC 29082 / PCC 7421</strain>
    </source>
</reference>
<dbReference type="EnsemblBacteria" id="BAC89638">
    <property type="protein sequence ID" value="BAC89638"/>
    <property type="gene ID" value="BAC89638"/>
</dbReference>
<dbReference type="KEGG" id="gvi:gll1697"/>
<dbReference type="STRING" id="251221.gene:10759188"/>